<reference evidence="3" key="1">
    <citation type="submission" date="2025-08" db="UniProtKB">
        <authorList>
            <consortium name="RefSeq"/>
        </authorList>
    </citation>
    <scope>IDENTIFICATION</scope>
    <source>
        <tissue evidence="3">Tentacle</tissue>
    </source>
</reference>
<dbReference type="OrthoDB" id="428346at2759"/>
<accession>A0A6P8IQ54</accession>
<dbReference type="AlphaFoldDB" id="A0A6P8IQ54"/>
<dbReference type="GO" id="GO:0006487">
    <property type="term" value="P:protein N-linked glycosylation"/>
    <property type="evidence" value="ECO:0007669"/>
    <property type="project" value="TreeGrafter"/>
</dbReference>
<dbReference type="RefSeq" id="XP_031569032.1">
    <property type="nucleotide sequence ID" value="XM_031713172.1"/>
</dbReference>
<dbReference type="Gene3D" id="3.40.50.11350">
    <property type="match status" value="1"/>
</dbReference>
<dbReference type="Proteomes" id="UP000515163">
    <property type="component" value="Unplaced"/>
</dbReference>
<evidence type="ECO:0000256" key="1">
    <source>
        <dbReference type="SAM" id="Phobius"/>
    </source>
</evidence>
<keyword evidence="2" id="KW-1185">Reference proteome</keyword>
<dbReference type="PANTHER" id="PTHR13132">
    <property type="entry name" value="ALPHA- 1,6 -FUCOSYLTRANSFERASE"/>
    <property type="match status" value="1"/>
</dbReference>
<dbReference type="PANTHER" id="PTHR13132:SF29">
    <property type="entry name" value="ALPHA-(1,6)-FUCOSYLTRANSFERASE"/>
    <property type="match status" value="1"/>
</dbReference>
<feature type="transmembrane region" description="Helical" evidence="1">
    <location>
        <begin position="12"/>
        <end position="29"/>
    </location>
</feature>
<name>A0A6P8IQ54_ACTTE</name>
<evidence type="ECO:0000313" key="2">
    <source>
        <dbReference type="Proteomes" id="UP000515163"/>
    </source>
</evidence>
<sequence>MFLSRKRTIQLILLLAMALIAAHFIFFNYKTKDKVMKTLVSQARVKCSFKKKTSLLNTNSINPTKNKAFSCGTWQQRYAQFHRNALKSPETARFLVYTCLDNNCGGLGNRIFGIASLLYLAVLTNRVFLIHWEGATKLIDCLQPRKIEWDYPINLLKIGNKSKYHYWGSSRPNYSKKYTDIRVESAIKFKQWVSNTNFSATLTLQYELIGTIRYFGDQVLNNKYLKLKAMNLDLPKKDSNFPFATLGCAYDFLFKPTKNLSSLIQKYRKRLMPGNRVSKPRKAICMHIRTSDFQFGVRNIRSIRTTQFKNFFSCAEKVEKYIYESNLLDLAPNEEIKWFLATDNVDVKNYAKMTYKEKLFTVDFKPEHLEYSKRKDTLRMILVDMALLTECEFFLATIHSSFSNVITGRKRHSIDTFVYGEECDGTRLAKKLSSIS</sequence>
<dbReference type="GeneID" id="116303598"/>
<protein>
    <submittedName>
        <fullName evidence="3">Uncharacterized protein LOC116303598</fullName>
    </submittedName>
</protein>
<evidence type="ECO:0000313" key="3">
    <source>
        <dbReference type="RefSeq" id="XP_031569032.1"/>
    </source>
</evidence>
<dbReference type="KEGG" id="aten:116303598"/>
<proteinExistence type="predicted"/>
<keyword evidence="1" id="KW-0472">Membrane</keyword>
<keyword evidence="1" id="KW-1133">Transmembrane helix</keyword>
<dbReference type="InParanoid" id="A0A6P8IQ54"/>
<keyword evidence="1" id="KW-0812">Transmembrane</keyword>
<dbReference type="GO" id="GO:0046921">
    <property type="term" value="F:alpha-(1-&gt;6)-fucosyltransferase activity"/>
    <property type="evidence" value="ECO:0007669"/>
    <property type="project" value="TreeGrafter"/>
</dbReference>
<gene>
    <name evidence="3" type="primary">LOC116303598</name>
</gene>
<organism evidence="2 3">
    <name type="scientific">Actinia tenebrosa</name>
    <name type="common">Australian red waratah sea anemone</name>
    <dbReference type="NCBI Taxonomy" id="6105"/>
    <lineage>
        <taxon>Eukaryota</taxon>
        <taxon>Metazoa</taxon>
        <taxon>Cnidaria</taxon>
        <taxon>Anthozoa</taxon>
        <taxon>Hexacorallia</taxon>
        <taxon>Actiniaria</taxon>
        <taxon>Actiniidae</taxon>
        <taxon>Actinia</taxon>
    </lineage>
</organism>